<feature type="domain" description="DUF4440" evidence="2">
    <location>
        <begin position="28"/>
        <end position="140"/>
    </location>
</feature>
<dbReference type="Proteomes" id="UP000433309">
    <property type="component" value="Unassembled WGS sequence"/>
</dbReference>
<name>A0A6I2KS65_9BURK</name>
<organism evidence="3 4">
    <name type="scientific">Duganella guangzhouensis</name>
    <dbReference type="NCBI Taxonomy" id="2666084"/>
    <lineage>
        <taxon>Bacteria</taxon>
        <taxon>Pseudomonadati</taxon>
        <taxon>Pseudomonadota</taxon>
        <taxon>Betaproteobacteria</taxon>
        <taxon>Burkholderiales</taxon>
        <taxon>Oxalobacteraceae</taxon>
        <taxon>Telluria group</taxon>
        <taxon>Duganella</taxon>
    </lineage>
</organism>
<proteinExistence type="predicted"/>
<dbReference type="SUPFAM" id="SSF54427">
    <property type="entry name" value="NTF2-like"/>
    <property type="match status" value="1"/>
</dbReference>
<reference evidence="3 4" key="1">
    <citation type="submission" date="2019-11" db="EMBL/GenBank/DDBJ databases">
        <title>Novel species isolated from a subtropical stream in China.</title>
        <authorList>
            <person name="Lu H."/>
        </authorList>
    </citation>
    <scope>NUCLEOTIDE SEQUENCE [LARGE SCALE GENOMIC DNA]</scope>
    <source>
        <strain evidence="3 4">FT80W</strain>
    </source>
</reference>
<dbReference type="Gene3D" id="3.10.450.50">
    <property type="match status" value="1"/>
</dbReference>
<sequence>MKKWGVLLFAFASSTYAADDAALTATLARIDTEMFNAFNSCDKPGQLDKYASYFDPNVEFYHDNGGVTWTRDAMIANTGKYVCGNYSRQLVPGTLKVVAVKDFGAITTGSHTFCHFGTGKCEGIAEFTMVWRLRDGAWQVTRALSYGHRPNQ</sequence>
<feature type="chain" id="PRO_5026345525" evidence="1">
    <location>
        <begin position="18"/>
        <end position="152"/>
    </location>
</feature>
<feature type="signal peptide" evidence="1">
    <location>
        <begin position="1"/>
        <end position="17"/>
    </location>
</feature>
<dbReference type="Pfam" id="PF14534">
    <property type="entry name" value="DUF4440"/>
    <property type="match status" value="1"/>
</dbReference>
<dbReference type="InterPro" id="IPR032710">
    <property type="entry name" value="NTF2-like_dom_sf"/>
</dbReference>
<keyword evidence="4" id="KW-1185">Reference proteome</keyword>
<gene>
    <name evidence="3" type="ORF">GJ699_00470</name>
</gene>
<keyword evidence="1" id="KW-0732">Signal</keyword>
<accession>A0A6I2KS65</accession>
<evidence type="ECO:0000259" key="2">
    <source>
        <dbReference type="Pfam" id="PF14534"/>
    </source>
</evidence>
<protein>
    <submittedName>
        <fullName evidence="3">DUF4440 domain-containing protein</fullName>
    </submittedName>
</protein>
<dbReference type="InterPro" id="IPR027843">
    <property type="entry name" value="DUF4440"/>
</dbReference>
<dbReference type="RefSeq" id="WP_154372059.1">
    <property type="nucleotide sequence ID" value="NZ_WKJK01000001.1"/>
</dbReference>
<evidence type="ECO:0000313" key="4">
    <source>
        <dbReference type="Proteomes" id="UP000433309"/>
    </source>
</evidence>
<dbReference type="AlphaFoldDB" id="A0A6I2KS65"/>
<dbReference type="EMBL" id="WKJK01000001">
    <property type="protein sequence ID" value="MRW88458.1"/>
    <property type="molecule type" value="Genomic_DNA"/>
</dbReference>
<evidence type="ECO:0000256" key="1">
    <source>
        <dbReference type="SAM" id="SignalP"/>
    </source>
</evidence>
<comment type="caution">
    <text evidence="3">The sequence shown here is derived from an EMBL/GenBank/DDBJ whole genome shotgun (WGS) entry which is preliminary data.</text>
</comment>
<evidence type="ECO:0000313" key="3">
    <source>
        <dbReference type="EMBL" id="MRW88458.1"/>
    </source>
</evidence>